<gene>
    <name evidence="1" type="ORF">I1A42_03715</name>
</gene>
<reference evidence="1 2" key="1">
    <citation type="submission" date="2020-11" db="EMBL/GenBank/DDBJ databases">
        <title>Vibrio nitrifigilis sp. nov., a marine nitrogen-fixing bacterium isolated from the lagoon sediment of an islet inside an atoll.</title>
        <authorList>
            <person name="Wang L.-T."/>
            <person name="Shieh W.Y."/>
        </authorList>
    </citation>
    <scope>NUCLEOTIDE SEQUENCE [LARGE SCALE GENOMIC DNA]</scope>
    <source>
        <strain evidence="1 2">NFV-1</strain>
    </source>
</reference>
<dbReference type="Proteomes" id="UP000597206">
    <property type="component" value="Unassembled WGS sequence"/>
</dbReference>
<comment type="caution">
    <text evidence="1">The sequence shown here is derived from an EMBL/GenBank/DDBJ whole genome shotgun (WGS) entry which is preliminary data.</text>
</comment>
<sequence length="367" mass="41498">MSNRDNFTPSVKKTMAERVAWRCSFPNCGVITVGPKMGDDSKSMNLGEAAHIHAASPDGPRYDATMSSVQRKAIQNGIWMCRSHATFIDADFTEFSAETLRLWKAQAEEHAYNNLKYQERYVFEDNSTLIAIGFKIIINGHWESAAQNEWRFKLDSFLKGSRNELDNYISNLSSIKTEDKFVLVESQGDARKIKEPIEIIYGEDGKISLVIKVENKYEPIDPNLSGCDLAIGDDGDISFENGDLKMVSGMDAAIQHLTVATGTVYGEWWGDPTVGSFVSEYYRDYHEDLETLSKLIKLEFIRLSLIPTPDDENNPDSRPALGFVNRFERVTIKSPLLVDHKLSVDVELEWGNHEKWAGNVPIWINET</sequence>
<organism evidence="1 2">
    <name type="scientific">Vibrio nitrifigilis</name>
    <dbReference type="NCBI Taxonomy" id="2789781"/>
    <lineage>
        <taxon>Bacteria</taxon>
        <taxon>Pseudomonadati</taxon>
        <taxon>Pseudomonadota</taxon>
        <taxon>Gammaproteobacteria</taxon>
        <taxon>Vibrionales</taxon>
        <taxon>Vibrionaceae</taxon>
        <taxon>Vibrio</taxon>
    </lineage>
</organism>
<keyword evidence="1" id="KW-0378">Hydrolase</keyword>
<evidence type="ECO:0000313" key="1">
    <source>
        <dbReference type="EMBL" id="MBF8999676.1"/>
    </source>
</evidence>
<keyword evidence="1" id="KW-0255">Endonuclease</keyword>
<dbReference type="GO" id="GO:0004519">
    <property type="term" value="F:endonuclease activity"/>
    <property type="evidence" value="ECO:0007669"/>
    <property type="project" value="UniProtKB-KW"/>
</dbReference>
<keyword evidence="2" id="KW-1185">Reference proteome</keyword>
<dbReference type="EMBL" id="JADPMR010000001">
    <property type="protein sequence ID" value="MBF8999676.1"/>
    <property type="molecule type" value="Genomic_DNA"/>
</dbReference>
<name>A0ABS0GBC2_9VIBR</name>
<proteinExistence type="predicted"/>
<keyword evidence="1" id="KW-0540">Nuclease</keyword>
<accession>A0ABS0GBC2</accession>
<dbReference type="RefSeq" id="WP_196122696.1">
    <property type="nucleotide sequence ID" value="NZ_JADPMR010000001.1"/>
</dbReference>
<protein>
    <submittedName>
        <fullName evidence="1">HNH endonuclease</fullName>
    </submittedName>
</protein>
<evidence type="ECO:0000313" key="2">
    <source>
        <dbReference type="Proteomes" id="UP000597206"/>
    </source>
</evidence>